<protein>
    <submittedName>
        <fullName evidence="1">Uncharacterized protein</fullName>
    </submittedName>
</protein>
<reference evidence="1" key="1">
    <citation type="submission" date="2019-08" db="EMBL/GenBank/DDBJ databases">
        <authorList>
            <person name="Kucharzyk K."/>
            <person name="Murdoch R.W."/>
            <person name="Higgins S."/>
            <person name="Loffler F."/>
        </authorList>
    </citation>
    <scope>NUCLEOTIDE SEQUENCE</scope>
</reference>
<evidence type="ECO:0000313" key="1">
    <source>
        <dbReference type="EMBL" id="MPM46719.1"/>
    </source>
</evidence>
<sequence>MKKLFFVCIALVMFGIIANNQTTAQEPPPIDQEVDDPEDLDGGVTIVCDQDWRGKTEALCWIQRVTIPGGVPCKWTGMRTVCNTFVGW</sequence>
<organism evidence="1">
    <name type="scientific">bioreactor metagenome</name>
    <dbReference type="NCBI Taxonomy" id="1076179"/>
    <lineage>
        <taxon>unclassified sequences</taxon>
        <taxon>metagenomes</taxon>
        <taxon>ecological metagenomes</taxon>
    </lineage>
</organism>
<dbReference type="EMBL" id="VSSQ01011388">
    <property type="protein sequence ID" value="MPM46719.1"/>
    <property type="molecule type" value="Genomic_DNA"/>
</dbReference>
<dbReference type="AlphaFoldDB" id="A0A645A0L0"/>
<gene>
    <name evidence="1" type="ORF">SDC9_93425</name>
</gene>
<proteinExistence type="predicted"/>
<comment type="caution">
    <text evidence="1">The sequence shown here is derived from an EMBL/GenBank/DDBJ whole genome shotgun (WGS) entry which is preliminary data.</text>
</comment>
<accession>A0A645A0L0</accession>
<name>A0A645A0L0_9ZZZZ</name>